<evidence type="ECO:0008006" key="3">
    <source>
        <dbReference type="Google" id="ProtNLM"/>
    </source>
</evidence>
<dbReference type="EMBL" id="JBHSKY010000007">
    <property type="protein sequence ID" value="MFC5278892.1"/>
    <property type="molecule type" value="Genomic_DNA"/>
</dbReference>
<reference evidence="1 2" key="1">
    <citation type="journal article" date="2019" name="Int. J. Syst. Evol. Microbiol.">
        <title>The Global Catalogue of Microorganisms (GCM) 10K type strain sequencing project: providing services to taxonomists for standard genome sequencing and annotation.</title>
        <authorList>
            <consortium name="The Broad Institute Genomics Platform"/>
            <consortium name="The Broad Institute Genome Sequencing Center for Infectious Disease"/>
            <person name="Wu L."/>
            <person name="Ma J."/>
        </authorList>
    </citation>
    <scope>NUCLEOTIDE SEQUENCE [LARGE SCALE GENOMIC DNA]</scope>
    <source>
        <strain evidence="1 2">CGMCC 1.12124</strain>
    </source>
</reference>
<dbReference type="Proteomes" id="UP001596118">
    <property type="component" value="Unassembled WGS sequence"/>
</dbReference>
<accession>A0ABD5R1P8</accession>
<protein>
    <recommendedName>
        <fullName evidence="3">Restriction endonuclease</fullName>
    </recommendedName>
</protein>
<name>A0ABD5R1P8_9EURY</name>
<organism evidence="1 2">
    <name type="scientific">Halorubrum rubrum</name>
    <dbReference type="NCBI Taxonomy" id="1126240"/>
    <lineage>
        <taxon>Archaea</taxon>
        <taxon>Methanobacteriati</taxon>
        <taxon>Methanobacteriota</taxon>
        <taxon>Stenosarchaea group</taxon>
        <taxon>Halobacteria</taxon>
        <taxon>Halobacteriales</taxon>
        <taxon>Haloferacaceae</taxon>
        <taxon>Halorubrum</taxon>
    </lineage>
</organism>
<evidence type="ECO:0000313" key="1">
    <source>
        <dbReference type="EMBL" id="MFC5278892.1"/>
    </source>
</evidence>
<sequence length="108" mass="11915">MYRGFELTDSEIKYLNPYDAVEFFRDLLWAEASETSVIQSSAHVPMEINRSDGGLDAKIEDADPRRGDIIPAGDSGFQIKSSALLNPMTASGSLFERLFEVVDCGGQH</sequence>
<comment type="caution">
    <text evidence="1">The sequence shown here is derived from an EMBL/GenBank/DDBJ whole genome shotgun (WGS) entry which is preliminary data.</text>
</comment>
<keyword evidence="2" id="KW-1185">Reference proteome</keyword>
<proteinExistence type="predicted"/>
<evidence type="ECO:0000313" key="2">
    <source>
        <dbReference type="Proteomes" id="UP001596118"/>
    </source>
</evidence>
<gene>
    <name evidence="1" type="ORF">ACFPM1_09020</name>
</gene>
<dbReference type="RefSeq" id="WP_379787382.1">
    <property type="nucleotide sequence ID" value="NZ_JBHSKY010000007.1"/>
</dbReference>
<feature type="non-terminal residue" evidence="1">
    <location>
        <position position="108"/>
    </location>
</feature>
<dbReference type="AlphaFoldDB" id="A0ABD5R1P8"/>